<evidence type="ECO:0000313" key="1">
    <source>
        <dbReference type="EMBL" id="KAJ8531393.1"/>
    </source>
</evidence>
<comment type="caution">
    <text evidence="1">The sequence shown here is derived from an EMBL/GenBank/DDBJ whole genome shotgun (WGS) entry which is preliminary data.</text>
</comment>
<dbReference type="EMBL" id="JAJAGQ010000021">
    <property type="protein sequence ID" value="KAJ8531393.1"/>
    <property type="molecule type" value="Genomic_DNA"/>
</dbReference>
<gene>
    <name evidence="1" type="ORF">K7X08_026827</name>
</gene>
<proteinExistence type="predicted"/>
<dbReference type="AlphaFoldDB" id="A0A9Q1LBW5"/>
<organism evidence="1 2">
    <name type="scientific">Anisodus acutangulus</name>
    <dbReference type="NCBI Taxonomy" id="402998"/>
    <lineage>
        <taxon>Eukaryota</taxon>
        <taxon>Viridiplantae</taxon>
        <taxon>Streptophyta</taxon>
        <taxon>Embryophyta</taxon>
        <taxon>Tracheophyta</taxon>
        <taxon>Spermatophyta</taxon>
        <taxon>Magnoliopsida</taxon>
        <taxon>eudicotyledons</taxon>
        <taxon>Gunneridae</taxon>
        <taxon>Pentapetalae</taxon>
        <taxon>asterids</taxon>
        <taxon>lamiids</taxon>
        <taxon>Solanales</taxon>
        <taxon>Solanaceae</taxon>
        <taxon>Solanoideae</taxon>
        <taxon>Hyoscyameae</taxon>
        <taxon>Anisodus</taxon>
    </lineage>
</organism>
<accession>A0A9Q1LBW5</accession>
<sequence>MQGESSSMNAARDLNTPTGHGYTVQEALARVHFPLRLPWMKLAKKESVELKFKFLPRTLGCCPRKRIFRRGCA</sequence>
<dbReference type="Proteomes" id="UP001152561">
    <property type="component" value="Unassembled WGS sequence"/>
</dbReference>
<keyword evidence="2" id="KW-1185">Reference proteome</keyword>
<evidence type="ECO:0000313" key="2">
    <source>
        <dbReference type="Proteomes" id="UP001152561"/>
    </source>
</evidence>
<protein>
    <submittedName>
        <fullName evidence="1">Uncharacterized protein</fullName>
    </submittedName>
</protein>
<name>A0A9Q1LBW5_9SOLA</name>
<reference evidence="2" key="1">
    <citation type="journal article" date="2023" name="Proc. Natl. Acad. Sci. U.S.A.">
        <title>Genomic and structural basis for evolution of tropane alkaloid biosynthesis.</title>
        <authorList>
            <person name="Wanga Y.-J."/>
            <person name="Taina T."/>
            <person name="Yua J.-Y."/>
            <person name="Lia J."/>
            <person name="Xua B."/>
            <person name="Chenc J."/>
            <person name="D'Auriad J.C."/>
            <person name="Huanga J.-P."/>
            <person name="Huanga S.-X."/>
        </authorList>
    </citation>
    <scope>NUCLEOTIDE SEQUENCE [LARGE SCALE GENOMIC DNA]</scope>
    <source>
        <strain evidence="2">cv. KIB-2019</strain>
    </source>
</reference>